<evidence type="ECO:0000256" key="4">
    <source>
        <dbReference type="ARBA" id="ARBA00022692"/>
    </source>
</evidence>
<feature type="domain" description="Ancillary SecYEG translocon subunit/Cell division coordinator CpoB TPR" evidence="9">
    <location>
        <begin position="16"/>
        <end position="217"/>
    </location>
</feature>
<keyword evidence="3" id="KW-1003">Cell membrane</keyword>
<accession>A0A1J5RKS9</accession>
<dbReference type="GO" id="GO:0044877">
    <property type="term" value="F:protein-containing complex binding"/>
    <property type="evidence" value="ECO:0007669"/>
    <property type="project" value="InterPro"/>
</dbReference>
<evidence type="ECO:0000256" key="1">
    <source>
        <dbReference type="ARBA" id="ARBA00004167"/>
    </source>
</evidence>
<evidence type="ECO:0000256" key="7">
    <source>
        <dbReference type="ARBA" id="ARBA00023186"/>
    </source>
</evidence>
<comment type="caution">
    <text evidence="10">The sequence shown here is derived from an EMBL/GenBank/DDBJ whole genome shotgun (WGS) entry which is preliminary data.</text>
</comment>
<dbReference type="InterPro" id="IPR026039">
    <property type="entry name" value="YfgM"/>
</dbReference>
<keyword evidence="5 8" id="KW-1133">Transmembrane helix</keyword>
<dbReference type="PANTHER" id="PTHR38035:SF1">
    <property type="entry name" value="ANCILLARY SECYEG TRANSLOCON SUBUNIT"/>
    <property type="match status" value="1"/>
</dbReference>
<dbReference type="Pfam" id="PF09976">
    <property type="entry name" value="TPR_21"/>
    <property type="match status" value="1"/>
</dbReference>
<dbReference type="PIRSF" id="PIRSF006170">
    <property type="entry name" value="YfgM"/>
    <property type="match status" value="1"/>
</dbReference>
<dbReference type="PANTHER" id="PTHR38035">
    <property type="entry name" value="UPF0070 PROTEIN YFGM"/>
    <property type="match status" value="1"/>
</dbReference>
<evidence type="ECO:0000256" key="8">
    <source>
        <dbReference type="SAM" id="Phobius"/>
    </source>
</evidence>
<evidence type="ECO:0000259" key="9">
    <source>
        <dbReference type="Pfam" id="PF09976"/>
    </source>
</evidence>
<keyword evidence="4 8" id="KW-0812">Transmembrane</keyword>
<protein>
    <recommendedName>
        <fullName evidence="9">Ancillary SecYEG translocon subunit/Cell division coordinator CpoB TPR domain-containing protein</fullName>
    </recommendedName>
</protein>
<evidence type="ECO:0000256" key="2">
    <source>
        <dbReference type="ARBA" id="ARBA00004236"/>
    </source>
</evidence>
<proteinExistence type="predicted"/>
<sequence>MAVYDLEEQEQLDELKTWWKQYGNLVTGIVVAAALAMAAWQGWNWWQRSQAAQAGVAYAQLEQAVAAHDAQRTNEMAGELIDKFSGTAYAGLAALLSAKVQADAGDLKTAKLQLAWAAEHAKDQGLRDLARLRLGAVLLDEKAYAAALQQLAAEPAAPFAPRYAEERGDILAAEGKTADARAAYAAALAKLDAEKGAADQGLQQYRQVLQIKLDALGGKS</sequence>
<evidence type="ECO:0000313" key="10">
    <source>
        <dbReference type="EMBL" id="OIQ96792.1"/>
    </source>
</evidence>
<organism evidence="10">
    <name type="scientific">mine drainage metagenome</name>
    <dbReference type="NCBI Taxonomy" id="410659"/>
    <lineage>
        <taxon>unclassified sequences</taxon>
        <taxon>metagenomes</taxon>
        <taxon>ecological metagenomes</taxon>
    </lineage>
</organism>
<keyword evidence="7" id="KW-0143">Chaperone</keyword>
<evidence type="ECO:0000256" key="6">
    <source>
        <dbReference type="ARBA" id="ARBA00023136"/>
    </source>
</evidence>
<keyword evidence="6 8" id="KW-0472">Membrane</keyword>
<dbReference type="GO" id="GO:0005886">
    <property type="term" value="C:plasma membrane"/>
    <property type="evidence" value="ECO:0007669"/>
    <property type="project" value="UniProtKB-SubCell"/>
</dbReference>
<evidence type="ECO:0000256" key="3">
    <source>
        <dbReference type="ARBA" id="ARBA00022475"/>
    </source>
</evidence>
<name>A0A1J5RKS9_9ZZZZ</name>
<reference evidence="10" key="1">
    <citation type="submission" date="2016-10" db="EMBL/GenBank/DDBJ databases">
        <title>Sequence of Gallionella enrichment culture.</title>
        <authorList>
            <person name="Poehlein A."/>
            <person name="Muehling M."/>
            <person name="Daniel R."/>
        </authorList>
    </citation>
    <scope>NUCLEOTIDE SEQUENCE</scope>
</reference>
<feature type="transmembrane region" description="Helical" evidence="8">
    <location>
        <begin position="22"/>
        <end position="40"/>
    </location>
</feature>
<comment type="subcellular location">
    <subcellularLocation>
        <location evidence="2">Cell membrane</location>
    </subcellularLocation>
    <subcellularLocation>
        <location evidence="1">Membrane</location>
        <topology evidence="1">Single-pass membrane protein</topology>
    </subcellularLocation>
</comment>
<dbReference type="InterPro" id="IPR018704">
    <property type="entry name" value="SecYEG/CpoB_TPR"/>
</dbReference>
<dbReference type="AlphaFoldDB" id="A0A1J5RKS9"/>
<evidence type="ECO:0000256" key="5">
    <source>
        <dbReference type="ARBA" id="ARBA00022989"/>
    </source>
</evidence>
<dbReference type="EMBL" id="MLJW01000143">
    <property type="protein sequence ID" value="OIQ96792.1"/>
    <property type="molecule type" value="Genomic_DNA"/>
</dbReference>
<gene>
    <name evidence="10" type="ORF">GALL_212550</name>
</gene>